<keyword evidence="1" id="KW-0812">Transmembrane</keyword>
<evidence type="ECO:0000313" key="3">
    <source>
        <dbReference type="Proteomes" id="UP000800200"/>
    </source>
</evidence>
<dbReference type="OrthoDB" id="10042947at2759"/>
<evidence type="ECO:0000256" key="1">
    <source>
        <dbReference type="SAM" id="Phobius"/>
    </source>
</evidence>
<dbReference type="AlphaFoldDB" id="A0A6A6DRG2"/>
<feature type="transmembrane region" description="Helical" evidence="1">
    <location>
        <begin position="37"/>
        <end position="59"/>
    </location>
</feature>
<dbReference type="EMBL" id="ML994655">
    <property type="protein sequence ID" value="KAF2180992.1"/>
    <property type="molecule type" value="Genomic_DNA"/>
</dbReference>
<name>A0A6A6DRG2_9PEZI</name>
<accession>A0A6A6DRG2</accession>
<dbReference type="Proteomes" id="UP000800200">
    <property type="component" value="Unassembled WGS sequence"/>
</dbReference>
<sequence length="117" mass="12647">MPSLSTILLGIQALPITIFGALILYNPVKAGFHDVPASVSHIIGFSSLSLGTAYIVAAFQPRRARHQFLLTTVPLRLAAAWVFRNDGNEARGAPMWDFVNSFVALGVVGFERGVFGF</sequence>
<feature type="transmembrane region" description="Helical" evidence="1">
    <location>
        <begin position="7"/>
        <end position="25"/>
    </location>
</feature>
<keyword evidence="1" id="KW-0472">Membrane</keyword>
<keyword evidence="1" id="KW-1133">Transmembrane helix</keyword>
<proteinExistence type="predicted"/>
<organism evidence="2 3">
    <name type="scientific">Zopfia rhizophila CBS 207.26</name>
    <dbReference type="NCBI Taxonomy" id="1314779"/>
    <lineage>
        <taxon>Eukaryota</taxon>
        <taxon>Fungi</taxon>
        <taxon>Dikarya</taxon>
        <taxon>Ascomycota</taxon>
        <taxon>Pezizomycotina</taxon>
        <taxon>Dothideomycetes</taxon>
        <taxon>Dothideomycetes incertae sedis</taxon>
        <taxon>Zopfiaceae</taxon>
        <taxon>Zopfia</taxon>
    </lineage>
</organism>
<evidence type="ECO:0000313" key="2">
    <source>
        <dbReference type="EMBL" id="KAF2180992.1"/>
    </source>
</evidence>
<protein>
    <submittedName>
        <fullName evidence="2">Uncharacterized protein</fullName>
    </submittedName>
</protein>
<gene>
    <name evidence="2" type="ORF">K469DRAFT_714212</name>
</gene>
<keyword evidence="3" id="KW-1185">Reference proteome</keyword>
<reference evidence="2" key="1">
    <citation type="journal article" date="2020" name="Stud. Mycol.">
        <title>101 Dothideomycetes genomes: a test case for predicting lifestyles and emergence of pathogens.</title>
        <authorList>
            <person name="Haridas S."/>
            <person name="Albert R."/>
            <person name="Binder M."/>
            <person name="Bloem J."/>
            <person name="Labutti K."/>
            <person name="Salamov A."/>
            <person name="Andreopoulos B."/>
            <person name="Baker S."/>
            <person name="Barry K."/>
            <person name="Bills G."/>
            <person name="Bluhm B."/>
            <person name="Cannon C."/>
            <person name="Castanera R."/>
            <person name="Culley D."/>
            <person name="Daum C."/>
            <person name="Ezra D."/>
            <person name="Gonzalez J."/>
            <person name="Henrissat B."/>
            <person name="Kuo A."/>
            <person name="Liang C."/>
            <person name="Lipzen A."/>
            <person name="Lutzoni F."/>
            <person name="Magnuson J."/>
            <person name="Mondo S."/>
            <person name="Nolan M."/>
            <person name="Ohm R."/>
            <person name="Pangilinan J."/>
            <person name="Park H.-J."/>
            <person name="Ramirez L."/>
            <person name="Alfaro M."/>
            <person name="Sun H."/>
            <person name="Tritt A."/>
            <person name="Yoshinaga Y."/>
            <person name="Zwiers L.-H."/>
            <person name="Turgeon B."/>
            <person name="Goodwin S."/>
            <person name="Spatafora J."/>
            <person name="Crous P."/>
            <person name="Grigoriev I."/>
        </authorList>
    </citation>
    <scope>NUCLEOTIDE SEQUENCE</scope>
    <source>
        <strain evidence="2">CBS 207.26</strain>
    </source>
</reference>